<name>A0A6J2XWA0_SITOR</name>
<proteinExistence type="predicted"/>
<sequence>MDTRSCESGLSEFLVFVPPAKATEASTNQELSDTSPAPITWSTNQTKVLLDLYQKYRVRVGTAQIKNFKKLWEILAKELNGLLRTNVTAGHVENRWRVLERAYKRYVDNQNKTGQGKKYFEYLEEMDAIFKGKKNVNPVVLLSSESVQKMPDNQSEESLKFPETPRKATTLQVQEDRSKEKRTPLLNRNVTLVHMRRDKKEYYEARLLIEREKVDILKAKVKLMEEKNTLLGERNEILKKKKCVLCSQESI</sequence>
<dbReference type="OrthoDB" id="10065625at2759"/>
<dbReference type="Gene3D" id="1.10.10.60">
    <property type="entry name" value="Homeodomain-like"/>
    <property type="match status" value="1"/>
</dbReference>
<feature type="domain" description="Myb/SANT-like DNA-binding" evidence="1">
    <location>
        <begin position="41"/>
        <end position="126"/>
    </location>
</feature>
<evidence type="ECO:0000313" key="3">
    <source>
        <dbReference type="RefSeq" id="XP_030745671.1"/>
    </source>
</evidence>
<organism evidence="2 4">
    <name type="scientific">Sitophilus oryzae</name>
    <name type="common">Rice weevil</name>
    <name type="synonym">Curculio oryzae</name>
    <dbReference type="NCBI Taxonomy" id="7048"/>
    <lineage>
        <taxon>Eukaryota</taxon>
        <taxon>Metazoa</taxon>
        <taxon>Ecdysozoa</taxon>
        <taxon>Arthropoda</taxon>
        <taxon>Hexapoda</taxon>
        <taxon>Insecta</taxon>
        <taxon>Pterygota</taxon>
        <taxon>Neoptera</taxon>
        <taxon>Endopterygota</taxon>
        <taxon>Coleoptera</taxon>
        <taxon>Polyphaga</taxon>
        <taxon>Cucujiformia</taxon>
        <taxon>Curculionidae</taxon>
        <taxon>Dryophthorinae</taxon>
        <taxon>Sitophilus</taxon>
    </lineage>
</organism>
<evidence type="ECO:0000313" key="5">
    <source>
        <dbReference type="RefSeq" id="XP_030762238.1"/>
    </source>
</evidence>
<protein>
    <submittedName>
        <fullName evidence="3">Uncharacterized protein LOC115874604</fullName>
    </submittedName>
    <submittedName>
        <fullName evidence="4">Uncharacterized protein LOC115882073</fullName>
    </submittedName>
    <submittedName>
        <fullName evidence="5">Uncharacterized protein LOC115887058</fullName>
    </submittedName>
    <submittedName>
        <fullName evidence="6">Uncharacterized protein LOC115889456</fullName>
    </submittedName>
</protein>
<gene>
    <name evidence="4" type="primary">LOC115882073</name>
    <name evidence="3" type="synonym">LOC115874604</name>
    <name evidence="5" type="synonym">LOC115887058</name>
    <name evidence="6" type="synonym">LOC115889456</name>
</gene>
<dbReference type="KEGG" id="soy:115887058"/>
<dbReference type="RefSeq" id="XP_030745671.1">
    <property type="nucleotide sequence ID" value="XM_030889811.1"/>
</dbReference>
<dbReference type="KEGG" id="soy:115874604"/>
<dbReference type="RefSeq" id="XP_030755768.1">
    <property type="nucleotide sequence ID" value="XM_030899908.1"/>
</dbReference>
<dbReference type="KEGG" id="soy:115882073"/>
<evidence type="ECO:0000313" key="4">
    <source>
        <dbReference type="RefSeq" id="XP_030755768.1"/>
    </source>
</evidence>
<dbReference type="RefSeq" id="XP_030765298.1">
    <property type="nucleotide sequence ID" value="XM_030909438.1"/>
</dbReference>
<dbReference type="InterPro" id="IPR044822">
    <property type="entry name" value="Myb_DNA-bind_4"/>
</dbReference>
<evidence type="ECO:0000259" key="1">
    <source>
        <dbReference type="Pfam" id="PF13837"/>
    </source>
</evidence>
<evidence type="ECO:0000313" key="2">
    <source>
        <dbReference type="Proteomes" id="UP000504635"/>
    </source>
</evidence>
<dbReference type="KEGG" id="soy:115889456"/>
<dbReference type="RefSeq" id="XP_030762238.1">
    <property type="nucleotide sequence ID" value="XM_030906378.1"/>
</dbReference>
<reference evidence="3 4" key="1">
    <citation type="submission" date="2025-04" db="UniProtKB">
        <authorList>
            <consortium name="RefSeq"/>
        </authorList>
    </citation>
    <scope>IDENTIFICATION</scope>
    <source>
        <tissue evidence="3 4">Gonads</tissue>
    </source>
</reference>
<dbReference type="GeneID" id="115882073"/>
<dbReference type="Pfam" id="PF13837">
    <property type="entry name" value="Myb_DNA-bind_4"/>
    <property type="match status" value="1"/>
</dbReference>
<dbReference type="AlphaFoldDB" id="A0A6J2XWA0"/>
<keyword evidence="2" id="KW-1185">Reference proteome</keyword>
<dbReference type="Proteomes" id="UP000504635">
    <property type="component" value="Unplaced"/>
</dbReference>
<accession>A0A6J2XWA0</accession>
<evidence type="ECO:0000313" key="6">
    <source>
        <dbReference type="RefSeq" id="XP_030765298.1"/>
    </source>
</evidence>